<feature type="domain" description="D-apionate lactonase TIM barrel" evidence="2">
    <location>
        <begin position="265"/>
        <end position="504"/>
    </location>
</feature>
<sequence>MGYFGTDAPLPELIPFRAGPLTGVYEAGKLRYLRIGQTEILRMIYPAIRDRNWSTAPAEIIAENLDIQDNTFSIEYTARYQLNEVDYRATYVIKGDEQGTLSVAMQGEAMSTFWRNRIGLCILHPIEPCVGKPVWITHPDQTQTQSVFPELISPHQPFVEIQGLNWSPADGVEVQLDFEGDIFETEDQRNWTDTSFKTYSTPLRIPFPVEVQKAEELYQKLVLQCKVSQAFESGDLGENVQVHPTGKSSPFPALGTVINNGGLPSRAFDQMNQLGLSFLQVQLRLDDPDFLQHLKKALASAQSLAIKLGISAFFGEEEELFALLEALKPHILHIQHLCVLSANDPVPSVERQESIYLHCKQAFPQLPVGLGTDGFFTVLNRNRPTTSQFDFLQFSLNPQVHAVDTRTLIENLAAQRDVVRTAQSFAEGKPIYVSPITLRPRNNPNPADTVDPRQHSALTAAWTLISLKYLAPCAALTYFEAIGEKGLLPSNGTSPLADYWQQIAAFQPVRIVDTHSSDPLKKDLLLLENERKERLGFEVDFEFGEIRVQ</sequence>
<name>F4KV31_HALH1</name>
<accession>F4KV31</accession>
<dbReference type="Pfam" id="PF25838">
    <property type="entry name" value="Apionate_lact_M"/>
    <property type="match status" value="1"/>
</dbReference>
<dbReference type="Proteomes" id="UP000008461">
    <property type="component" value="Chromosome"/>
</dbReference>
<dbReference type="RefSeq" id="WP_013763751.1">
    <property type="nucleotide sequence ID" value="NC_015510.1"/>
</dbReference>
<reference evidence="3 4" key="1">
    <citation type="journal article" date="2011" name="Stand. Genomic Sci.">
        <title>Complete genome sequence of Haliscomenobacter hydrossis type strain (O).</title>
        <authorList>
            <consortium name="US DOE Joint Genome Institute (JGI-PGF)"/>
            <person name="Daligault H."/>
            <person name="Lapidus A."/>
            <person name="Zeytun A."/>
            <person name="Nolan M."/>
            <person name="Lucas S."/>
            <person name="Del Rio T.G."/>
            <person name="Tice H."/>
            <person name="Cheng J.F."/>
            <person name="Tapia R."/>
            <person name="Han C."/>
            <person name="Goodwin L."/>
            <person name="Pitluck S."/>
            <person name="Liolios K."/>
            <person name="Pagani I."/>
            <person name="Ivanova N."/>
            <person name="Huntemann M."/>
            <person name="Mavromatis K."/>
            <person name="Mikhailova N."/>
            <person name="Pati A."/>
            <person name="Chen A."/>
            <person name="Palaniappan K."/>
            <person name="Land M."/>
            <person name="Hauser L."/>
            <person name="Brambilla E.M."/>
            <person name="Rohde M."/>
            <person name="Verbarg S."/>
            <person name="Goker M."/>
            <person name="Bristow J."/>
            <person name="Eisen J.A."/>
            <person name="Markowitz V."/>
            <person name="Hugenholtz P."/>
            <person name="Kyrpides N.C."/>
            <person name="Klenk H.P."/>
            <person name="Woyke T."/>
        </authorList>
    </citation>
    <scope>NUCLEOTIDE SEQUENCE [LARGE SCALE GENOMIC DNA]</scope>
    <source>
        <strain evidence="4">ATCC 27775 / DSM 1100 / LMG 10767 / O</strain>
    </source>
</reference>
<evidence type="ECO:0000259" key="1">
    <source>
        <dbReference type="Pfam" id="PF25837"/>
    </source>
</evidence>
<organism evidence="3 4">
    <name type="scientific">Haliscomenobacter hydrossis (strain ATCC 27775 / DSM 1100 / LMG 10767 / O)</name>
    <dbReference type="NCBI Taxonomy" id="760192"/>
    <lineage>
        <taxon>Bacteria</taxon>
        <taxon>Pseudomonadati</taxon>
        <taxon>Bacteroidota</taxon>
        <taxon>Saprospiria</taxon>
        <taxon>Saprospirales</taxon>
        <taxon>Haliscomenobacteraceae</taxon>
        <taxon>Haliscomenobacter</taxon>
    </lineage>
</organism>
<proteinExistence type="predicted"/>
<keyword evidence="4" id="KW-1185">Reference proteome</keyword>
<dbReference type="HOGENOM" id="CLU_030797_0_0_10"/>
<dbReference type="EMBL" id="CP002691">
    <property type="protein sequence ID" value="AEE49197.1"/>
    <property type="molecule type" value="Genomic_DNA"/>
</dbReference>
<reference key="2">
    <citation type="submission" date="2011-04" db="EMBL/GenBank/DDBJ databases">
        <title>Complete sequence of chromosome of Haliscomenobacter hydrossis DSM 1100.</title>
        <authorList>
            <consortium name="US DOE Joint Genome Institute (JGI-PGF)"/>
            <person name="Lucas S."/>
            <person name="Han J."/>
            <person name="Lapidus A."/>
            <person name="Bruce D."/>
            <person name="Goodwin L."/>
            <person name="Pitluck S."/>
            <person name="Peters L."/>
            <person name="Kyrpides N."/>
            <person name="Mavromatis K."/>
            <person name="Ivanova N."/>
            <person name="Ovchinnikova G."/>
            <person name="Pagani I."/>
            <person name="Daligault H."/>
            <person name="Detter J.C."/>
            <person name="Han C."/>
            <person name="Land M."/>
            <person name="Hauser L."/>
            <person name="Markowitz V."/>
            <person name="Cheng J.-F."/>
            <person name="Hugenholtz P."/>
            <person name="Woyke T."/>
            <person name="Wu D."/>
            <person name="Verbarg S."/>
            <person name="Frueling A."/>
            <person name="Brambilla E."/>
            <person name="Klenk H.-P."/>
            <person name="Eisen J.A."/>
        </authorList>
    </citation>
    <scope>NUCLEOTIDE SEQUENCE</scope>
    <source>
        <strain>DSM 1100</strain>
    </source>
</reference>
<gene>
    <name evidence="3" type="ordered locus">Halhy_1302</name>
</gene>
<dbReference type="eggNOG" id="ENOG502Z7Y3">
    <property type="taxonomic scope" value="Bacteria"/>
</dbReference>
<dbReference type="STRING" id="760192.Halhy_1302"/>
<evidence type="ECO:0000313" key="4">
    <source>
        <dbReference type="Proteomes" id="UP000008461"/>
    </source>
</evidence>
<dbReference type="InterPro" id="IPR058787">
    <property type="entry name" value="ApnL_M"/>
</dbReference>
<evidence type="ECO:0000259" key="2">
    <source>
        <dbReference type="Pfam" id="PF25838"/>
    </source>
</evidence>
<evidence type="ECO:0000313" key="3">
    <source>
        <dbReference type="EMBL" id="AEE49197.1"/>
    </source>
</evidence>
<protein>
    <submittedName>
        <fullName evidence="3">Uncharacterized protein</fullName>
    </submittedName>
</protein>
<dbReference type="AlphaFoldDB" id="F4KV31"/>
<dbReference type="InterPro" id="IPR058788">
    <property type="entry name" value="ApnL_N"/>
</dbReference>
<dbReference type="KEGG" id="hhy:Halhy_1302"/>
<dbReference type="Pfam" id="PF25837">
    <property type="entry name" value="Apionate_lact_N"/>
    <property type="match status" value="1"/>
</dbReference>
<dbReference type="OrthoDB" id="931854at2"/>
<feature type="domain" description="D-apionate lactonase N-terminal" evidence="1">
    <location>
        <begin position="3"/>
        <end position="226"/>
    </location>
</feature>